<evidence type="ECO:0000313" key="2">
    <source>
        <dbReference type="Proteomes" id="UP001626628"/>
    </source>
</evidence>
<reference evidence="1 2" key="1">
    <citation type="submission" date="2024-03" db="EMBL/GenBank/DDBJ databases">
        <title>The complete genome of Streptomyces sirii sp.nov.</title>
        <authorList>
            <person name="Zakalyukina Y.V."/>
            <person name="Belik A.R."/>
            <person name="Biryukov M.V."/>
            <person name="Baturina O.A."/>
            <person name="Kabilov M.R."/>
        </authorList>
    </citation>
    <scope>NUCLEOTIDE SEQUENCE [LARGE SCALE GENOMIC DNA]</scope>
    <source>
        <strain evidence="1 2">BP-8</strain>
    </source>
</reference>
<dbReference type="RefSeq" id="WP_407286420.1">
    <property type="nucleotide sequence ID" value="NZ_CP147982.1"/>
</dbReference>
<evidence type="ECO:0000313" key="1">
    <source>
        <dbReference type="EMBL" id="WXK76995.1"/>
    </source>
</evidence>
<keyword evidence="2" id="KW-1185">Reference proteome</keyword>
<evidence type="ECO:0008006" key="3">
    <source>
        <dbReference type="Google" id="ProtNLM"/>
    </source>
</evidence>
<organism evidence="1 2">
    <name type="scientific">Streptomyces sirii</name>
    <dbReference type="NCBI Taxonomy" id="3127701"/>
    <lineage>
        <taxon>Bacteria</taxon>
        <taxon>Bacillati</taxon>
        <taxon>Actinomycetota</taxon>
        <taxon>Actinomycetes</taxon>
        <taxon>Kitasatosporales</taxon>
        <taxon>Streptomycetaceae</taxon>
        <taxon>Streptomyces</taxon>
    </lineage>
</organism>
<dbReference type="Proteomes" id="UP001626628">
    <property type="component" value="Chromosome"/>
</dbReference>
<protein>
    <recommendedName>
        <fullName evidence="3">Baseplate protein J-like domain-containing protein</fullName>
    </recommendedName>
</protein>
<accession>A0ABZ2QKT4</accession>
<sequence length="309" mass="33497">MTLVQPPMMVHGGNHPARAMRLMISSLARGRQGIAEAGDLKVRPLEAPGPGVRVGDGSALIHGARPWQGAYTQTNVGDAVVNVPPTGPFARTDLLVLRIEDPEFEGERDPRTQDIGYFHLIQDIGNKETPAPRGMTAIPLARITLPRNTAAVTAEMVTDLRRIANPRTERTLRTVHPQDTEKVPGKHGHWVAWPKEAAWDVDVPNWATKATIVITLSGLRAEAGSIYAELRTRLGERASRPTVVDDDGTTTRSAAVVLADTLTVPPDYRGTRQHLAVQINQLDKYGDGDLSVAKGTTVTADIEFTESPV</sequence>
<dbReference type="EMBL" id="CP147982">
    <property type="protein sequence ID" value="WXK76995.1"/>
    <property type="molecule type" value="Genomic_DNA"/>
</dbReference>
<name>A0ABZ2QKT4_9ACTN</name>
<proteinExistence type="predicted"/>
<gene>
    <name evidence="1" type="ORF">WAB15_13855</name>
</gene>